<evidence type="ECO:0000259" key="2">
    <source>
        <dbReference type="PROSITE" id="PS50181"/>
    </source>
</evidence>
<dbReference type="PROSITE" id="PS50181">
    <property type="entry name" value="FBOX"/>
    <property type="match status" value="1"/>
</dbReference>
<keyword evidence="4" id="KW-1185">Reference proteome</keyword>
<dbReference type="InterPro" id="IPR036047">
    <property type="entry name" value="F-box-like_dom_sf"/>
</dbReference>
<protein>
    <recommendedName>
        <fullName evidence="2">F-box domain-containing protein</fullName>
    </recommendedName>
</protein>
<feature type="compositionally biased region" description="Basic and acidic residues" evidence="1">
    <location>
        <begin position="20"/>
        <end position="30"/>
    </location>
</feature>
<reference evidence="3 4" key="1">
    <citation type="submission" date="2023-09" db="EMBL/GenBank/DDBJ databases">
        <title>Genomes of two closely related lineages of the louse Polyplax serrata with different host specificities.</title>
        <authorList>
            <person name="Martinu J."/>
            <person name="Tarabai H."/>
            <person name="Stefka J."/>
            <person name="Hypsa V."/>
        </authorList>
    </citation>
    <scope>NUCLEOTIDE SEQUENCE [LARGE SCALE GENOMIC DNA]</scope>
    <source>
        <strain evidence="3">98ZLc_SE</strain>
    </source>
</reference>
<dbReference type="SUPFAM" id="SSF52047">
    <property type="entry name" value="RNI-like"/>
    <property type="match status" value="1"/>
</dbReference>
<dbReference type="InterPro" id="IPR001810">
    <property type="entry name" value="F-box_dom"/>
</dbReference>
<evidence type="ECO:0000313" key="3">
    <source>
        <dbReference type="EMBL" id="KAK6635785.1"/>
    </source>
</evidence>
<proteinExistence type="predicted"/>
<dbReference type="InterPro" id="IPR032675">
    <property type="entry name" value="LRR_dom_sf"/>
</dbReference>
<name>A0ABR1B6L0_POLSC</name>
<feature type="domain" description="F-box" evidence="2">
    <location>
        <begin position="128"/>
        <end position="175"/>
    </location>
</feature>
<organism evidence="3 4">
    <name type="scientific">Polyplax serrata</name>
    <name type="common">Common mouse louse</name>
    <dbReference type="NCBI Taxonomy" id="468196"/>
    <lineage>
        <taxon>Eukaryota</taxon>
        <taxon>Metazoa</taxon>
        <taxon>Ecdysozoa</taxon>
        <taxon>Arthropoda</taxon>
        <taxon>Hexapoda</taxon>
        <taxon>Insecta</taxon>
        <taxon>Pterygota</taxon>
        <taxon>Neoptera</taxon>
        <taxon>Paraneoptera</taxon>
        <taxon>Psocodea</taxon>
        <taxon>Troctomorpha</taxon>
        <taxon>Phthiraptera</taxon>
        <taxon>Anoplura</taxon>
        <taxon>Polyplacidae</taxon>
        <taxon>Polyplax</taxon>
    </lineage>
</organism>
<dbReference type="Pfam" id="PF12937">
    <property type="entry name" value="F-box-like"/>
    <property type="match status" value="1"/>
</dbReference>
<gene>
    <name evidence="3" type="ORF">RUM44_001039</name>
</gene>
<comment type="caution">
    <text evidence="3">The sequence shown here is derived from an EMBL/GenBank/DDBJ whole genome shotgun (WGS) entry which is preliminary data.</text>
</comment>
<dbReference type="EMBL" id="JAWJWF010000003">
    <property type="protein sequence ID" value="KAK6635785.1"/>
    <property type="molecule type" value="Genomic_DNA"/>
</dbReference>
<feature type="region of interest" description="Disordered" evidence="1">
    <location>
        <begin position="1"/>
        <end position="35"/>
    </location>
</feature>
<evidence type="ECO:0000313" key="4">
    <source>
        <dbReference type="Proteomes" id="UP001359485"/>
    </source>
</evidence>
<sequence length="358" mass="41305">MTGNHCGAKGKHTEAGLTTTDRKPNKESKPMKRKLSSTSIEEIFACGRPKKRARKRIVGSCLYQTFGDNFSRDVDTNRRLILEEKVSWSRAKSIVARYRHKAELNSATSSLKYNDAGTKSTDKHSSENCWMDSLPQELLLKIFGYLPLGMLLYTIPQVCKQWEVLALDWTLWKAVENLTIKNMVISTTKLRSLLRTIPKLKQLELILRNDTEELLHELIKTNQNLEVLILDRCYRSTLQMNILSQTVTSVLEFCPKLKIVMLMDTYFHSKTFYKCLAKKFKNLERISVTCTTKSEMDIFIENLKENVSEVEFQSVPMMGRAEGKQIYWGPILGLVVRPIPTSPFHQQYTHSNYPTYAF</sequence>
<evidence type="ECO:0000256" key="1">
    <source>
        <dbReference type="SAM" id="MobiDB-lite"/>
    </source>
</evidence>
<dbReference type="SUPFAM" id="SSF81383">
    <property type="entry name" value="F-box domain"/>
    <property type="match status" value="1"/>
</dbReference>
<dbReference type="Proteomes" id="UP001359485">
    <property type="component" value="Unassembled WGS sequence"/>
</dbReference>
<accession>A0ABR1B6L0</accession>
<dbReference type="Gene3D" id="3.80.10.10">
    <property type="entry name" value="Ribonuclease Inhibitor"/>
    <property type="match status" value="1"/>
</dbReference>